<evidence type="ECO:0000313" key="5">
    <source>
        <dbReference type="EMBL" id="KAF9329861.1"/>
    </source>
</evidence>
<name>A0A9P5SKN7_9FUNG</name>
<evidence type="ECO:0000256" key="2">
    <source>
        <dbReference type="ARBA" id="ARBA00023161"/>
    </source>
</evidence>
<keyword evidence="6" id="KW-1185">Reference proteome</keyword>
<organism evidence="5 6">
    <name type="scientific">Podila minutissima</name>
    <dbReference type="NCBI Taxonomy" id="64525"/>
    <lineage>
        <taxon>Eukaryota</taxon>
        <taxon>Fungi</taxon>
        <taxon>Fungi incertae sedis</taxon>
        <taxon>Mucoromycota</taxon>
        <taxon>Mortierellomycotina</taxon>
        <taxon>Mortierellomycetes</taxon>
        <taxon>Mortierellales</taxon>
        <taxon>Mortierellaceae</taxon>
        <taxon>Podila</taxon>
    </lineage>
</organism>
<evidence type="ECO:0000256" key="1">
    <source>
        <dbReference type="ARBA" id="ARBA00006443"/>
    </source>
</evidence>
<feature type="compositionally biased region" description="Basic and acidic residues" evidence="4">
    <location>
        <begin position="587"/>
        <end position="597"/>
    </location>
</feature>
<feature type="region of interest" description="Disordered" evidence="4">
    <location>
        <begin position="390"/>
        <end position="440"/>
    </location>
</feature>
<evidence type="ECO:0000256" key="4">
    <source>
        <dbReference type="SAM" id="MobiDB-lite"/>
    </source>
</evidence>
<protein>
    <recommendedName>
        <fullName evidence="3">Nonsense-mediated mRNA decay factor SMG8</fullName>
    </recommendedName>
</protein>
<keyword evidence="2" id="KW-0866">Nonsense-mediated mRNA decay</keyword>
<reference evidence="5" key="1">
    <citation type="journal article" date="2020" name="Fungal Divers.">
        <title>Resolving the Mortierellaceae phylogeny through synthesis of multi-gene phylogenetics and phylogenomics.</title>
        <authorList>
            <person name="Vandepol N."/>
            <person name="Liber J."/>
            <person name="Desiro A."/>
            <person name="Na H."/>
            <person name="Kennedy M."/>
            <person name="Barry K."/>
            <person name="Grigoriev I.V."/>
            <person name="Miller A.N."/>
            <person name="O'Donnell K."/>
            <person name="Stajich J.E."/>
            <person name="Bonito G."/>
        </authorList>
    </citation>
    <scope>NUCLEOTIDE SEQUENCE</scope>
    <source>
        <strain evidence="5">NVP1</strain>
    </source>
</reference>
<dbReference type="EMBL" id="JAAAUY010000442">
    <property type="protein sequence ID" value="KAF9329861.1"/>
    <property type="molecule type" value="Genomic_DNA"/>
</dbReference>
<dbReference type="Pfam" id="PF10220">
    <property type="entry name" value="Smg8_Smg9"/>
    <property type="match status" value="1"/>
</dbReference>
<comment type="caution">
    <text evidence="5">The sequence shown here is derived from an EMBL/GenBank/DDBJ whole genome shotgun (WGS) entry which is preliminary data.</text>
</comment>
<proteinExistence type="inferred from homology"/>
<dbReference type="InterPro" id="IPR019354">
    <property type="entry name" value="SMG8-like"/>
</dbReference>
<feature type="compositionally biased region" description="Acidic residues" evidence="4">
    <location>
        <begin position="86"/>
        <end position="98"/>
    </location>
</feature>
<feature type="region of interest" description="Disordered" evidence="4">
    <location>
        <begin position="49"/>
        <end position="111"/>
    </location>
</feature>
<accession>A0A9P5SKN7</accession>
<sequence length="667" mass="74060">MGDGIVNQHMREDLESLDSNAPVNVIGYFGQTRDLSIFERVQPRIEDDCTESSQGEESVACGDMTPSFFHKGSDESGHRLPVYAESDQDTDEDEQEDTLSEKPTGMSLGIGDQRTGDIDIYIDRSNNTLMLQHSYLYDSQEMLSICHESIETIGKDKASLTKWLYSQEFESHRALLFLFLVSQVVVYTSTELTIDPRIISILLALSTTKRQIMQELDRFMTICWDRIGVTSPDQRKHLENGGHQSGNRNGGPGNSSSAPAAHNFFTPGKCVPVLVFVVERVPITAPWFDADASEAQIMDQLRHQLKKSIDAVQTRLRYVFKACRLLQSIDSPGNAFDGRQLFVLSAPSSTPFVHVIPYFTGILNLPQRASTMTAAHKDEVLDPAEAVLRQKKAGNGPKRQQQQLGAKGRDKEKTRGSQRGQQQHQQQEQQQNQKQQQQTNSFGMPSLEEVYTAIVQAKDQSLTEPNPGMELDDPLTLTSIYMDYTGPLLRQFLDGWIKATTAPGGYGSIVGKRSIGHLEMPTLQQWLAGYLGVCEGLGIASLVPRSNANRNSIGPVSSGDESLSGKIAKVSVSGGSGDPKSSNNNGREGREGRESGAGRRLGGKRYSQRCSNVVQKKLRDFVQSDEVMEELYGQKPELNTTRSHSDRYHQIKADQATKLFQSLAHRR</sequence>
<comment type="similarity">
    <text evidence="1">Belongs to the SMG8 family.</text>
</comment>
<dbReference type="PANTHER" id="PTHR13091:SF0">
    <property type="entry name" value="NONSENSE-MEDIATED MRNA DECAY FACTOR SMG8"/>
    <property type="match status" value="1"/>
</dbReference>
<evidence type="ECO:0000313" key="6">
    <source>
        <dbReference type="Proteomes" id="UP000696485"/>
    </source>
</evidence>
<dbReference type="GO" id="GO:0000184">
    <property type="term" value="P:nuclear-transcribed mRNA catabolic process, nonsense-mediated decay"/>
    <property type="evidence" value="ECO:0007669"/>
    <property type="project" value="UniProtKB-KW"/>
</dbReference>
<dbReference type="AlphaFoldDB" id="A0A9P5SKN7"/>
<feature type="compositionally biased region" description="Low complexity" evidence="4">
    <location>
        <begin position="418"/>
        <end position="438"/>
    </location>
</feature>
<feature type="region of interest" description="Disordered" evidence="4">
    <location>
        <begin position="234"/>
        <end position="259"/>
    </location>
</feature>
<feature type="compositionally biased region" description="Polar residues" evidence="4">
    <location>
        <begin position="548"/>
        <end position="561"/>
    </location>
</feature>
<dbReference type="PANTHER" id="PTHR13091">
    <property type="entry name" value="AMPLIFIED IN BREAST CANCER 2-RELATED"/>
    <property type="match status" value="1"/>
</dbReference>
<dbReference type="Proteomes" id="UP000696485">
    <property type="component" value="Unassembled WGS sequence"/>
</dbReference>
<evidence type="ECO:0000256" key="3">
    <source>
        <dbReference type="ARBA" id="ARBA00029509"/>
    </source>
</evidence>
<gene>
    <name evidence="5" type="ORF">BG006_007122</name>
</gene>
<feature type="region of interest" description="Disordered" evidence="4">
    <location>
        <begin position="548"/>
        <end position="608"/>
    </location>
</feature>